<gene>
    <name evidence="1" type="ORF">SLEP1_g41755</name>
</gene>
<proteinExistence type="predicted"/>
<accession>A0AAV5L821</accession>
<sequence>MPKKLSCSKIMECQSMGCSSKSWVISLSATRLSLLSSWILESNQSLSLTSVAFMRGSLRLLLPQRYLSKTGSLIPMETVARWRMSAGCSIECLKETFSLGTPS</sequence>
<organism evidence="1 2">
    <name type="scientific">Rubroshorea leprosula</name>
    <dbReference type="NCBI Taxonomy" id="152421"/>
    <lineage>
        <taxon>Eukaryota</taxon>
        <taxon>Viridiplantae</taxon>
        <taxon>Streptophyta</taxon>
        <taxon>Embryophyta</taxon>
        <taxon>Tracheophyta</taxon>
        <taxon>Spermatophyta</taxon>
        <taxon>Magnoliopsida</taxon>
        <taxon>eudicotyledons</taxon>
        <taxon>Gunneridae</taxon>
        <taxon>Pentapetalae</taxon>
        <taxon>rosids</taxon>
        <taxon>malvids</taxon>
        <taxon>Malvales</taxon>
        <taxon>Dipterocarpaceae</taxon>
        <taxon>Rubroshorea</taxon>
    </lineage>
</organism>
<name>A0AAV5L821_9ROSI</name>
<dbReference type="AlphaFoldDB" id="A0AAV5L821"/>
<dbReference type="Proteomes" id="UP001054252">
    <property type="component" value="Unassembled WGS sequence"/>
</dbReference>
<comment type="caution">
    <text evidence="1">The sequence shown here is derived from an EMBL/GenBank/DDBJ whole genome shotgun (WGS) entry which is preliminary data.</text>
</comment>
<evidence type="ECO:0000313" key="1">
    <source>
        <dbReference type="EMBL" id="GKV33225.1"/>
    </source>
</evidence>
<keyword evidence="2" id="KW-1185">Reference proteome</keyword>
<dbReference type="EMBL" id="BPVZ01000099">
    <property type="protein sequence ID" value="GKV33225.1"/>
    <property type="molecule type" value="Genomic_DNA"/>
</dbReference>
<protein>
    <submittedName>
        <fullName evidence="1">Uncharacterized protein</fullName>
    </submittedName>
</protein>
<reference evidence="1 2" key="1">
    <citation type="journal article" date="2021" name="Commun. Biol.">
        <title>The genome of Shorea leprosula (Dipterocarpaceae) highlights the ecological relevance of drought in aseasonal tropical rainforests.</title>
        <authorList>
            <person name="Ng K.K.S."/>
            <person name="Kobayashi M.J."/>
            <person name="Fawcett J.A."/>
            <person name="Hatakeyama M."/>
            <person name="Paape T."/>
            <person name="Ng C.H."/>
            <person name="Ang C.C."/>
            <person name="Tnah L.H."/>
            <person name="Lee C.T."/>
            <person name="Nishiyama T."/>
            <person name="Sese J."/>
            <person name="O'Brien M.J."/>
            <person name="Copetti D."/>
            <person name="Mohd Noor M.I."/>
            <person name="Ong R.C."/>
            <person name="Putra M."/>
            <person name="Sireger I.Z."/>
            <person name="Indrioko S."/>
            <person name="Kosugi Y."/>
            <person name="Izuno A."/>
            <person name="Isagi Y."/>
            <person name="Lee S.L."/>
            <person name="Shimizu K.K."/>
        </authorList>
    </citation>
    <scope>NUCLEOTIDE SEQUENCE [LARGE SCALE GENOMIC DNA]</scope>
    <source>
        <strain evidence="1">214</strain>
    </source>
</reference>
<evidence type="ECO:0000313" key="2">
    <source>
        <dbReference type="Proteomes" id="UP001054252"/>
    </source>
</evidence>